<gene>
    <name evidence="3" type="ORF">AMD01_15210</name>
</gene>
<keyword evidence="1" id="KW-0812">Transmembrane</keyword>
<keyword evidence="3" id="KW-0378">Hydrolase</keyword>
<comment type="caution">
    <text evidence="3">The sequence shown here is derived from an EMBL/GenBank/DDBJ whole genome shotgun (WGS) entry which is preliminary data.</text>
</comment>
<dbReference type="PATRIC" id="fig|284581.3.peg.4116"/>
<evidence type="ECO:0000313" key="3">
    <source>
        <dbReference type="EMBL" id="KOO44068.1"/>
    </source>
</evidence>
<evidence type="ECO:0000256" key="1">
    <source>
        <dbReference type="SAM" id="Phobius"/>
    </source>
</evidence>
<dbReference type="EMBL" id="LILC01000019">
    <property type="protein sequence ID" value="KOO44068.1"/>
    <property type="molecule type" value="Genomic_DNA"/>
</dbReference>
<dbReference type="STRING" id="284581.AMD01_15210"/>
<dbReference type="RefSeq" id="WP_053402277.1">
    <property type="nucleotide sequence ID" value="NZ_LILC01000019.1"/>
</dbReference>
<dbReference type="Pfam" id="PF02517">
    <property type="entry name" value="Rce1-like"/>
    <property type="match status" value="1"/>
</dbReference>
<dbReference type="Proteomes" id="UP000037558">
    <property type="component" value="Unassembled WGS sequence"/>
</dbReference>
<keyword evidence="4" id="KW-1185">Reference proteome</keyword>
<keyword evidence="1" id="KW-1133">Transmembrane helix</keyword>
<feature type="transmembrane region" description="Helical" evidence="1">
    <location>
        <begin position="146"/>
        <end position="162"/>
    </location>
</feature>
<dbReference type="InterPro" id="IPR003675">
    <property type="entry name" value="Rce1/LyrA-like_dom"/>
</dbReference>
<feature type="transmembrane region" description="Helical" evidence="1">
    <location>
        <begin position="168"/>
        <end position="186"/>
    </location>
</feature>
<feature type="transmembrane region" description="Helical" evidence="1">
    <location>
        <begin position="21"/>
        <end position="40"/>
    </location>
</feature>
<evidence type="ECO:0000313" key="4">
    <source>
        <dbReference type="Proteomes" id="UP000037558"/>
    </source>
</evidence>
<proteinExistence type="predicted"/>
<name>A0A0M0L088_9BACI</name>
<dbReference type="AlphaFoldDB" id="A0A0M0L088"/>
<feature type="domain" description="CAAX prenyl protease 2/Lysostaphin resistance protein A-like" evidence="2">
    <location>
        <begin position="102"/>
        <end position="181"/>
    </location>
</feature>
<keyword evidence="3" id="KW-0645">Protease</keyword>
<dbReference type="GO" id="GO:0006508">
    <property type="term" value="P:proteolysis"/>
    <property type="evidence" value="ECO:0007669"/>
    <property type="project" value="UniProtKB-KW"/>
</dbReference>
<accession>A0A0M0L088</accession>
<dbReference type="GO" id="GO:0004175">
    <property type="term" value="F:endopeptidase activity"/>
    <property type="evidence" value="ECO:0007669"/>
    <property type="project" value="UniProtKB-ARBA"/>
</dbReference>
<reference evidence="4" key="1">
    <citation type="submission" date="2015-08" db="EMBL/GenBank/DDBJ databases">
        <title>Fjat-14210 dsm16467.</title>
        <authorList>
            <person name="Liu B."/>
            <person name="Wang J."/>
            <person name="Zhu Y."/>
            <person name="Liu G."/>
            <person name="Chen Q."/>
            <person name="Chen Z."/>
            <person name="Lan J."/>
            <person name="Che J."/>
            <person name="Ge C."/>
            <person name="Shi H."/>
            <person name="Pan Z."/>
            <person name="Liu X."/>
        </authorList>
    </citation>
    <scope>NUCLEOTIDE SEQUENCE [LARGE SCALE GENOMIC DNA]</scope>
    <source>
        <strain evidence="4">DSM 16467</strain>
    </source>
</reference>
<sequence length="193" mass="22459">MASKQSEIVAQMSDRQLIGQVYITQGILVVLSLGLGFWLFDHWEQFWKLWKWDPQSIFLFGGISGLMVVVLDNIMMKVLPERLYDDGGINERIFCNRSFKHLTVLCMMIAFTEEILFRGVLQANLGILWASIVFALVHIRYLTKWFLLLSVVVLSFFIGWLFQATGNLWVTIFAHFIIDFLLGIQLKYRNVDE</sequence>
<organism evidence="3 4">
    <name type="scientific">Priestia koreensis</name>
    <dbReference type="NCBI Taxonomy" id="284581"/>
    <lineage>
        <taxon>Bacteria</taxon>
        <taxon>Bacillati</taxon>
        <taxon>Bacillota</taxon>
        <taxon>Bacilli</taxon>
        <taxon>Bacillales</taxon>
        <taxon>Bacillaceae</taxon>
        <taxon>Priestia</taxon>
    </lineage>
</organism>
<feature type="transmembrane region" description="Helical" evidence="1">
    <location>
        <begin position="56"/>
        <end position="79"/>
    </location>
</feature>
<evidence type="ECO:0000259" key="2">
    <source>
        <dbReference type="Pfam" id="PF02517"/>
    </source>
</evidence>
<protein>
    <submittedName>
        <fullName evidence="3">CAAX protease</fullName>
    </submittedName>
</protein>
<dbReference type="OrthoDB" id="1523022at2"/>
<feature type="transmembrane region" description="Helical" evidence="1">
    <location>
        <begin position="123"/>
        <end position="139"/>
    </location>
</feature>
<dbReference type="GO" id="GO:0080120">
    <property type="term" value="P:CAAX-box protein maturation"/>
    <property type="evidence" value="ECO:0007669"/>
    <property type="project" value="UniProtKB-ARBA"/>
</dbReference>
<keyword evidence="1" id="KW-0472">Membrane</keyword>